<keyword evidence="2" id="KW-1133">Transmembrane helix</keyword>
<evidence type="ECO:0000313" key="4">
    <source>
        <dbReference type="EMBL" id="TYA11904.1"/>
    </source>
</evidence>
<dbReference type="PANTHER" id="PTHR21666">
    <property type="entry name" value="PEPTIDASE-RELATED"/>
    <property type="match status" value="1"/>
</dbReference>
<accession>A0A5D0CRF0</accession>
<dbReference type="InterPro" id="IPR050570">
    <property type="entry name" value="Cell_wall_metabolism_enzyme"/>
</dbReference>
<reference evidence="4 5" key="1">
    <citation type="submission" date="2019-08" db="EMBL/GenBank/DDBJ databases">
        <title>Genome sequencing of Paenibacillus faecis DSM 23593(T).</title>
        <authorList>
            <person name="Kook J.-K."/>
            <person name="Park S.-N."/>
            <person name="Lim Y.K."/>
        </authorList>
    </citation>
    <scope>NUCLEOTIDE SEQUENCE [LARGE SCALE GENOMIC DNA]</scope>
    <source>
        <strain evidence="4 5">DSM 23593</strain>
    </source>
</reference>
<dbReference type="PANTHER" id="PTHR21666:SF291">
    <property type="entry name" value="STAGE II SPORULATION PROTEIN Q"/>
    <property type="match status" value="1"/>
</dbReference>
<feature type="compositionally biased region" description="Basic and acidic residues" evidence="1">
    <location>
        <begin position="90"/>
        <end position="102"/>
    </location>
</feature>
<feature type="transmembrane region" description="Helical" evidence="2">
    <location>
        <begin position="37"/>
        <end position="57"/>
    </location>
</feature>
<evidence type="ECO:0000259" key="3">
    <source>
        <dbReference type="Pfam" id="PF01551"/>
    </source>
</evidence>
<evidence type="ECO:0000313" key="5">
    <source>
        <dbReference type="Proteomes" id="UP000325218"/>
    </source>
</evidence>
<dbReference type="Proteomes" id="UP000325218">
    <property type="component" value="Unassembled WGS sequence"/>
</dbReference>
<sequence length="256" mass="27932">MNEQNNKNKPHEESPKIAMGEPVVPVSAWKKLLSKRWVYPAVYMAAAAIILTLVWVYQDASQKPMDSTPASVTDSVESPDGQDLPSGDKTAQETKAGNEKAAETTAVAEDLVWPVAKASEVAVVRPFYDNEASAKDHEAALVQYNDTFIANTGIDLAREDKQSFEVTAAMGGKVTRVEEVPLLGFVVEITHANNLKTVYESLADVKVKLNAEVKQGDVIAMAGRNEMEKDLGIHVHFAVYENGELVNPVQVLPKNQ</sequence>
<evidence type="ECO:0000256" key="2">
    <source>
        <dbReference type="SAM" id="Phobius"/>
    </source>
</evidence>
<dbReference type="InterPro" id="IPR011055">
    <property type="entry name" value="Dup_hybrid_motif"/>
</dbReference>
<dbReference type="EMBL" id="VSDO01000003">
    <property type="protein sequence ID" value="TYA11904.1"/>
    <property type="molecule type" value="Genomic_DNA"/>
</dbReference>
<gene>
    <name evidence="4" type="ORF">FRY98_14245</name>
</gene>
<feature type="region of interest" description="Disordered" evidence="1">
    <location>
        <begin position="64"/>
        <end position="103"/>
    </location>
</feature>
<dbReference type="GO" id="GO:0004222">
    <property type="term" value="F:metalloendopeptidase activity"/>
    <property type="evidence" value="ECO:0007669"/>
    <property type="project" value="TreeGrafter"/>
</dbReference>
<feature type="compositionally biased region" description="Polar residues" evidence="1">
    <location>
        <begin position="64"/>
        <end position="76"/>
    </location>
</feature>
<dbReference type="SUPFAM" id="SSF51261">
    <property type="entry name" value="Duplicated hybrid motif"/>
    <property type="match status" value="1"/>
</dbReference>
<organism evidence="4 5">
    <name type="scientific">Paenibacillus faecis</name>
    <dbReference type="NCBI Taxonomy" id="862114"/>
    <lineage>
        <taxon>Bacteria</taxon>
        <taxon>Bacillati</taxon>
        <taxon>Bacillota</taxon>
        <taxon>Bacilli</taxon>
        <taxon>Bacillales</taxon>
        <taxon>Paenibacillaceae</taxon>
        <taxon>Paenibacillus</taxon>
    </lineage>
</organism>
<dbReference type="AlphaFoldDB" id="A0A5D0CRF0"/>
<comment type="caution">
    <text evidence="4">The sequence shown here is derived from an EMBL/GenBank/DDBJ whole genome shotgun (WGS) entry which is preliminary data.</text>
</comment>
<dbReference type="Pfam" id="PF01551">
    <property type="entry name" value="Peptidase_M23"/>
    <property type="match status" value="1"/>
</dbReference>
<keyword evidence="2" id="KW-0472">Membrane</keyword>
<dbReference type="OrthoDB" id="2050153at2"/>
<dbReference type="CDD" id="cd12797">
    <property type="entry name" value="M23_peptidase"/>
    <property type="match status" value="1"/>
</dbReference>
<evidence type="ECO:0000256" key="1">
    <source>
        <dbReference type="SAM" id="MobiDB-lite"/>
    </source>
</evidence>
<keyword evidence="2" id="KW-0812">Transmembrane</keyword>
<feature type="domain" description="M23ase beta-sheet core" evidence="3">
    <location>
        <begin position="151"/>
        <end position="248"/>
    </location>
</feature>
<name>A0A5D0CRF0_9BACL</name>
<protein>
    <submittedName>
        <fullName evidence="4">M23 family metallopeptidase</fullName>
    </submittedName>
</protein>
<dbReference type="Gene3D" id="2.70.70.10">
    <property type="entry name" value="Glucose Permease (Domain IIA)"/>
    <property type="match status" value="1"/>
</dbReference>
<dbReference type="InterPro" id="IPR016047">
    <property type="entry name" value="M23ase_b-sheet_dom"/>
</dbReference>
<keyword evidence="5" id="KW-1185">Reference proteome</keyword>
<proteinExistence type="predicted"/>
<dbReference type="RefSeq" id="WP_148452972.1">
    <property type="nucleotide sequence ID" value="NZ_BORZ01000011.1"/>
</dbReference>